<accession>A0A2H3DMD6</accession>
<protein>
    <submittedName>
        <fullName evidence="1">Uncharacterized protein</fullName>
    </submittedName>
</protein>
<reference evidence="2" key="1">
    <citation type="journal article" date="2017" name="Nat. Ecol. Evol.">
        <title>Genome expansion and lineage-specific genetic innovations in the forest pathogenic fungi Armillaria.</title>
        <authorList>
            <person name="Sipos G."/>
            <person name="Prasanna A.N."/>
            <person name="Walter M.C."/>
            <person name="O'Connor E."/>
            <person name="Balint B."/>
            <person name="Krizsan K."/>
            <person name="Kiss B."/>
            <person name="Hess J."/>
            <person name="Varga T."/>
            <person name="Slot J."/>
            <person name="Riley R."/>
            <person name="Boka B."/>
            <person name="Rigling D."/>
            <person name="Barry K."/>
            <person name="Lee J."/>
            <person name="Mihaltcheva S."/>
            <person name="LaButti K."/>
            <person name="Lipzen A."/>
            <person name="Waldron R."/>
            <person name="Moloney N.M."/>
            <person name="Sperisen C."/>
            <person name="Kredics L."/>
            <person name="Vagvoelgyi C."/>
            <person name="Patrignani A."/>
            <person name="Fitzpatrick D."/>
            <person name="Nagy I."/>
            <person name="Doyle S."/>
            <person name="Anderson J.B."/>
            <person name="Grigoriev I.V."/>
            <person name="Gueldener U."/>
            <person name="Muensterkoetter M."/>
            <person name="Nagy L.G."/>
        </authorList>
    </citation>
    <scope>NUCLEOTIDE SEQUENCE [LARGE SCALE GENOMIC DNA]</scope>
    <source>
        <strain evidence="2">Ar21-2</strain>
    </source>
</reference>
<gene>
    <name evidence="1" type="ORF">ARMGADRAFT_1031476</name>
</gene>
<organism evidence="1 2">
    <name type="scientific">Armillaria gallica</name>
    <name type="common">Bulbous honey fungus</name>
    <name type="synonym">Armillaria bulbosa</name>
    <dbReference type="NCBI Taxonomy" id="47427"/>
    <lineage>
        <taxon>Eukaryota</taxon>
        <taxon>Fungi</taxon>
        <taxon>Dikarya</taxon>
        <taxon>Basidiomycota</taxon>
        <taxon>Agaricomycotina</taxon>
        <taxon>Agaricomycetes</taxon>
        <taxon>Agaricomycetidae</taxon>
        <taxon>Agaricales</taxon>
        <taxon>Marasmiineae</taxon>
        <taxon>Physalacriaceae</taxon>
        <taxon>Armillaria</taxon>
    </lineage>
</organism>
<keyword evidence="2" id="KW-1185">Reference proteome</keyword>
<sequence>MSEGCQTVETKMLTYDCFVVSGTPQDKESYRAKGTSYSLTVLATFESSIWERRQETIQSFQEVKRWQASDGIGRNYQIRRACEGYRCQTMGEILELLRGEVIYKSIGRAPPCLTITHHWPEDLPNPSHQRSPFFPRILSIARWHHHSMSEPELQVFVVFPGMLPEDEYKCRRAKVSWKLGENFGDKIVGRRETGPFVLLYTLLFAHKMYPLRLTATVLHTKLYLDCRPLFGVRFPLSQNSSGLEKDEALRKTERR</sequence>
<dbReference type="EMBL" id="KZ293660">
    <property type="protein sequence ID" value="PBK92018.1"/>
    <property type="molecule type" value="Genomic_DNA"/>
</dbReference>
<dbReference type="AlphaFoldDB" id="A0A2H3DMD6"/>
<name>A0A2H3DMD6_ARMGA</name>
<evidence type="ECO:0000313" key="1">
    <source>
        <dbReference type="EMBL" id="PBK92018.1"/>
    </source>
</evidence>
<proteinExistence type="predicted"/>
<dbReference type="InParanoid" id="A0A2H3DMD6"/>
<evidence type="ECO:0000313" key="2">
    <source>
        <dbReference type="Proteomes" id="UP000217790"/>
    </source>
</evidence>
<dbReference type="Proteomes" id="UP000217790">
    <property type="component" value="Unassembled WGS sequence"/>
</dbReference>